<dbReference type="Proteomes" id="UP000054408">
    <property type="component" value="Unassembled WGS sequence"/>
</dbReference>
<proteinExistence type="inferred from homology"/>
<dbReference type="OrthoDB" id="17948at2759"/>
<feature type="region of interest" description="Disordered" evidence="4">
    <location>
        <begin position="240"/>
        <end position="289"/>
    </location>
</feature>
<dbReference type="STRING" id="461836.A0A0L0D9E1"/>
<feature type="compositionally biased region" description="Basic residues" evidence="4">
    <location>
        <begin position="266"/>
        <end position="278"/>
    </location>
</feature>
<dbReference type="RefSeq" id="XP_013758376.1">
    <property type="nucleotide sequence ID" value="XM_013902922.1"/>
</dbReference>
<feature type="compositionally biased region" description="Low complexity" evidence="4">
    <location>
        <begin position="243"/>
        <end position="265"/>
    </location>
</feature>
<dbReference type="GO" id="GO:0005655">
    <property type="term" value="C:nucleolar ribonuclease P complex"/>
    <property type="evidence" value="ECO:0007669"/>
    <property type="project" value="TreeGrafter"/>
</dbReference>
<evidence type="ECO:0000256" key="2">
    <source>
        <dbReference type="ARBA" id="ARBA00007331"/>
    </source>
</evidence>
<accession>A0A0L0D9E1</accession>
<dbReference type="PANTHER" id="PTHR13031:SF0">
    <property type="entry name" value="RIBONUCLEASE P PROTEIN SUBUNIT P30"/>
    <property type="match status" value="1"/>
</dbReference>
<organism evidence="5 6">
    <name type="scientific">Thecamonas trahens ATCC 50062</name>
    <dbReference type="NCBI Taxonomy" id="461836"/>
    <lineage>
        <taxon>Eukaryota</taxon>
        <taxon>Apusozoa</taxon>
        <taxon>Apusomonadida</taxon>
        <taxon>Apusomonadidae</taxon>
        <taxon>Thecamonas</taxon>
    </lineage>
</organism>
<evidence type="ECO:0000256" key="3">
    <source>
        <dbReference type="ARBA" id="ARBA00022694"/>
    </source>
</evidence>
<reference evidence="5 6" key="1">
    <citation type="submission" date="2010-05" db="EMBL/GenBank/DDBJ databases">
        <title>The Genome Sequence of Thecamonas trahens ATCC 50062.</title>
        <authorList>
            <consortium name="The Broad Institute Genome Sequencing Platform"/>
            <person name="Russ C."/>
            <person name="Cuomo C."/>
            <person name="Shea T."/>
            <person name="Young S.K."/>
            <person name="Zeng Q."/>
            <person name="Koehrsen M."/>
            <person name="Haas B."/>
            <person name="Borodovsky M."/>
            <person name="Guigo R."/>
            <person name="Alvarado L."/>
            <person name="Berlin A."/>
            <person name="Bochicchio J."/>
            <person name="Borenstein D."/>
            <person name="Chapman S."/>
            <person name="Chen Z."/>
            <person name="Freedman E."/>
            <person name="Gellesch M."/>
            <person name="Goldberg J."/>
            <person name="Griggs A."/>
            <person name="Gujja S."/>
            <person name="Heilman E."/>
            <person name="Heiman D."/>
            <person name="Hepburn T."/>
            <person name="Howarth C."/>
            <person name="Jen D."/>
            <person name="Larson L."/>
            <person name="Mehta T."/>
            <person name="Park D."/>
            <person name="Pearson M."/>
            <person name="Roberts A."/>
            <person name="Saif S."/>
            <person name="Shenoy N."/>
            <person name="Sisk P."/>
            <person name="Stolte C."/>
            <person name="Sykes S."/>
            <person name="Thomson T."/>
            <person name="Walk T."/>
            <person name="White J."/>
            <person name="Yandava C."/>
            <person name="Burger G."/>
            <person name="Gray M.W."/>
            <person name="Holland P.W.H."/>
            <person name="King N."/>
            <person name="Lang F.B.F."/>
            <person name="Roger A.J."/>
            <person name="Ruiz-Trillo I."/>
            <person name="Lander E."/>
            <person name="Nusbaum C."/>
        </authorList>
    </citation>
    <scope>NUCLEOTIDE SEQUENCE [LARGE SCALE GENOMIC DNA]</scope>
    <source>
        <strain evidence="5 6">ATCC 50062</strain>
    </source>
</reference>
<dbReference type="eggNOG" id="KOG2363">
    <property type="taxonomic scope" value="Eukaryota"/>
</dbReference>
<comment type="subcellular location">
    <subcellularLocation>
        <location evidence="1">Nucleus</location>
    </subcellularLocation>
</comment>
<dbReference type="AlphaFoldDB" id="A0A0L0D9E1"/>
<dbReference type="EMBL" id="GL349452">
    <property type="protein sequence ID" value="KNC48959.1"/>
    <property type="molecule type" value="Genomic_DNA"/>
</dbReference>
<dbReference type="PANTHER" id="PTHR13031">
    <property type="entry name" value="RIBONUCLEASE P SUBUNIT P30"/>
    <property type="match status" value="1"/>
</dbReference>
<keyword evidence="3" id="KW-0819">tRNA processing</keyword>
<evidence type="ECO:0000256" key="4">
    <source>
        <dbReference type="SAM" id="MobiDB-lite"/>
    </source>
</evidence>
<feature type="compositionally biased region" description="Basic and acidic residues" evidence="4">
    <location>
        <begin position="279"/>
        <end position="289"/>
    </location>
</feature>
<gene>
    <name evidence="5" type="ORF">AMSG_04704</name>
</gene>
<dbReference type="InterPro" id="IPR002738">
    <property type="entry name" value="RNase_P_p30"/>
</dbReference>
<dbReference type="GO" id="GO:0003723">
    <property type="term" value="F:RNA binding"/>
    <property type="evidence" value="ECO:0007669"/>
    <property type="project" value="TreeGrafter"/>
</dbReference>
<name>A0A0L0D9E1_THETB</name>
<evidence type="ECO:0000313" key="5">
    <source>
        <dbReference type="EMBL" id="KNC48959.1"/>
    </source>
</evidence>
<keyword evidence="6" id="KW-1185">Reference proteome</keyword>
<sequence length="289" mass="30345">MAWNTEVRTGLVQSHACDHEEYAANLPTGTGCARVVRGGRNDVVLARDVARFVQVSRLTVVLEKLSDAYPITPTSPVLASYGLVAVVPKTEKLFQQACASLETDIISIDGAERLAFFLKFPTVGQAISRGIHFELSFSPLLTGSPVAVRNLMSNALSLVRYTRGKNILLTSGAREALALRSPYDVTNLGVLFGLSPGGAKLAISSAASDVLAHAESRSMYRTSVGVEVFDASRHGEHVVPTEGAASSASASSSAAAKAKATTAKAAKGKGKGKAQSKGKGKDVQKMEIE</sequence>
<evidence type="ECO:0000256" key="1">
    <source>
        <dbReference type="ARBA" id="ARBA00004123"/>
    </source>
</evidence>
<comment type="similarity">
    <text evidence="2">Belongs to the eukaryotic/archaeal RNase P protein component 3 family.</text>
</comment>
<dbReference type="GeneID" id="25564238"/>
<dbReference type="Gene3D" id="3.20.20.140">
    <property type="entry name" value="Metal-dependent hydrolases"/>
    <property type="match status" value="1"/>
</dbReference>
<evidence type="ECO:0000313" key="6">
    <source>
        <dbReference type="Proteomes" id="UP000054408"/>
    </source>
</evidence>
<dbReference type="SUPFAM" id="SSF89550">
    <property type="entry name" value="PHP domain-like"/>
    <property type="match status" value="1"/>
</dbReference>
<dbReference type="InterPro" id="IPR016195">
    <property type="entry name" value="Pol/histidinol_Pase-like"/>
</dbReference>
<dbReference type="Pfam" id="PF01876">
    <property type="entry name" value="RNase_P_p30"/>
    <property type="match status" value="1"/>
</dbReference>
<dbReference type="GO" id="GO:0008033">
    <property type="term" value="P:tRNA processing"/>
    <property type="evidence" value="ECO:0007669"/>
    <property type="project" value="UniProtKB-KW"/>
</dbReference>
<protein>
    <submittedName>
        <fullName evidence="5">Ribonuclease P/MRP 30kDa subunit</fullName>
    </submittedName>
</protein>